<feature type="region of interest" description="Disordered" evidence="1">
    <location>
        <begin position="62"/>
        <end position="89"/>
    </location>
</feature>
<name>A0A1Y3LRF5_PSEPU</name>
<dbReference type="AlphaFoldDB" id="A0A1Y3LRF5"/>
<evidence type="ECO:0000313" key="3">
    <source>
        <dbReference type="Proteomes" id="UP000196082"/>
    </source>
</evidence>
<dbReference type="Proteomes" id="UP000196082">
    <property type="component" value="Unassembled WGS sequence"/>
</dbReference>
<reference evidence="2 3" key="1">
    <citation type="submission" date="2017-05" db="EMBL/GenBank/DDBJ databases">
        <title>Whole genome sequence of Pseudomonas putida isolate 1312 commercialized as a biostimulant.</title>
        <authorList>
            <person name="Crovadore J."/>
            <person name="Blanc P."/>
            <person name="Chablais R."/>
            <person name="Cochard B."/>
            <person name="Grizard D."/>
            <person name="Lefort F."/>
        </authorList>
    </citation>
    <scope>NUCLEOTIDE SEQUENCE [LARGE SCALE GENOMIC DNA]</scope>
    <source>
        <strain evidence="2 3">1312</strain>
    </source>
</reference>
<sequence length="89" mass="9931">MRGRRLPASARWWWRWPRGIPNCCADRCGTAFVGAALCRERGAQRPQGFSFAANITGAALRPFRDARPLPQGSRRSPEHTTKSAPHAFV</sequence>
<evidence type="ECO:0000313" key="2">
    <source>
        <dbReference type="EMBL" id="OUM37902.1"/>
    </source>
</evidence>
<dbReference type="EMBL" id="NFSB01000052">
    <property type="protein sequence ID" value="OUM37902.1"/>
    <property type="molecule type" value="Genomic_DNA"/>
</dbReference>
<gene>
    <name evidence="2" type="ORF">B8W72_03430</name>
</gene>
<proteinExistence type="predicted"/>
<organism evidence="2 3">
    <name type="scientific">Pseudomonas putida</name>
    <name type="common">Arthrobacter siderocapsulatus</name>
    <dbReference type="NCBI Taxonomy" id="303"/>
    <lineage>
        <taxon>Bacteria</taxon>
        <taxon>Pseudomonadati</taxon>
        <taxon>Pseudomonadota</taxon>
        <taxon>Gammaproteobacteria</taxon>
        <taxon>Pseudomonadales</taxon>
        <taxon>Pseudomonadaceae</taxon>
        <taxon>Pseudomonas</taxon>
    </lineage>
</organism>
<evidence type="ECO:0000256" key="1">
    <source>
        <dbReference type="SAM" id="MobiDB-lite"/>
    </source>
</evidence>
<accession>A0A1Y3LRF5</accession>
<comment type="caution">
    <text evidence="2">The sequence shown here is derived from an EMBL/GenBank/DDBJ whole genome shotgun (WGS) entry which is preliminary data.</text>
</comment>
<protein>
    <submittedName>
        <fullName evidence="2">Uncharacterized protein</fullName>
    </submittedName>
</protein>